<dbReference type="FunFam" id="1.20.5.110:FF:000060">
    <property type="entry name" value="SNARE complex subunit (Syn8)"/>
    <property type="match status" value="1"/>
</dbReference>
<keyword evidence="7" id="KW-0175">Coiled coil</keyword>
<dbReference type="GO" id="GO:0015031">
    <property type="term" value="P:protein transport"/>
    <property type="evidence" value="ECO:0007669"/>
    <property type="project" value="UniProtKB-KW"/>
</dbReference>
<evidence type="ECO:0000256" key="10">
    <source>
        <dbReference type="SAM" id="Phobius"/>
    </source>
</evidence>
<sequence length="289" mass="31557">MSNPSQLLLLADHIKLSLLERQRAISLNLDPNPSTDSNISRSLESFREGIESLSTRSSDTEQLAQLRNQYNQLSSQFQGTGSSDATGSSTLTSPNDPLLADDFARAQTRKSGETGRGSSTTNNKQTTTPARSKNVRFRDNPSQESLGSQEDAEDTAHRAALFPAKYSDDADDGGRGGGGTATPDPTADMSNQQIHMYHEQIMSEQDSQLDRLGESIGRQRHLAMQVGDELEGQIALLDEVDRGVDRHQTRLDGAKRRLVGVGRKASQNWGMTTIIVLIVILVLLIIVLK</sequence>
<dbReference type="Proteomes" id="UP000288859">
    <property type="component" value="Unassembled WGS sequence"/>
</dbReference>
<dbReference type="PROSITE" id="PS50192">
    <property type="entry name" value="T_SNARE"/>
    <property type="match status" value="1"/>
</dbReference>
<keyword evidence="5" id="KW-0653">Protein transport</keyword>
<evidence type="ECO:0000259" key="11">
    <source>
        <dbReference type="PROSITE" id="PS50192"/>
    </source>
</evidence>
<dbReference type="SMART" id="SM00397">
    <property type="entry name" value="t_SNARE"/>
    <property type="match status" value="1"/>
</dbReference>
<dbReference type="SUPFAM" id="SSF58038">
    <property type="entry name" value="SNARE fusion complex"/>
    <property type="match status" value="1"/>
</dbReference>
<evidence type="ECO:0000256" key="8">
    <source>
        <dbReference type="ARBA" id="ARBA00023136"/>
    </source>
</evidence>
<feature type="transmembrane region" description="Helical" evidence="10">
    <location>
        <begin position="269"/>
        <end position="288"/>
    </location>
</feature>
<comment type="subcellular location">
    <subcellularLocation>
        <location evidence="2">Endomembrane system</location>
    </subcellularLocation>
    <subcellularLocation>
        <location evidence="1">Membrane</location>
        <topology evidence="1">Single-pass membrane protein</topology>
    </subcellularLocation>
</comment>
<organism evidence="12 13">
    <name type="scientific">Exophiala mesophila</name>
    <name type="common">Black yeast-like fungus</name>
    <dbReference type="NCBI Taxonomy" id="212818"/>
    <lineage>
        <taxon>Eukaryota</taxon>
        <taxon>Fungi</taxon>
        <taxon>Dikarya</taxon>
        <taxon>Ascomycota</taxon>
        <taxon>Pezizomycotina</taxon>
        <taxon>Eurotiomycetes</taxon>
        <taxon>Chaetothyriomycetidae</taxon>
        <taxon>Chaetothyriales</taxon>
        <taxon>Herpotrichiellaceae</taxon>
        <taxon>Exophiala</taxon>
    </lineage>
</organism>
<gene>
    <name evidence="12" type="ORF">B0A52_08650</name>
</gene>
<keyword evidence="4 10" id="KW-0812">Transmembrane</keyword>
<keyword evidence="3" id="KW-0813">Transport</keyword>
<evidence type="ECO:0000313" key="13">
    <source>
        <dbReference type="Proteomes" id="UP000288859"/>
    </source>
</evidence>
<dbReference type="GO" id="GO:0061025">
    <property type="term" value="P:membrane fusion"/>
    <property type="evidence" value="ECO:0007669"/>
    <property type="project" value="UniProtKB-ARBA"/>
</dbReference>
<proteinExistence type="predicted"/>
<accession>A0A438MVT0</accession>
<evidence type="ECO:0000256" key="1">
    <source>
        <dbReference type="ARBA" id="ARBA00004167"/>
    </source>
</evidence>
<evidence type="ECO:0000256" key="6">
    <source>
        <dbReference type="ARBA" id="ARBA00022989"/>
    </source>
</evidence>
<feature type="compositionally biased region" description="Low complexity" evidence="9">
    <location>
        <begin position="79"/>
        <end position="93"/>
    </location>
</feature>
<dbReference type="VEuPathDB" id="FungiDB:PV10_03756"/>
<feature type="compositionally biased region" description="Polar residues" evidence="9">
    <location>
        <begin position="116"/>
        <end position="131"/>
    </location>
</feature>
<keyword evidence="8 10" id="KW-0472">Membrane</keyword>
<evidence type="ECO:0000256" key="4">
    <source>
        <dbReference type="ARBA" id="ARBA00022692"/>
    </source>
</evidence>
<evidence type="ECO:0000256" key="9">
    <source>
        <dbReference type="SAM" id="MobiDB-lite"/>
    </source>
</evidence>
<dbReference type="Gene3D" id="1.20.5.110">
    <property type="match status" value="1"/>
</dbReference>
<dbReference type="InterPro" id="IPR000727">
    <property type="entry name" value="T_SNARE_dom"/>
</dbReference>
<dbReference type="OrthoDB" id="244190at2759"/>
<evidence type="ECO:0000256" key="5">
    <source>
        <dbReference type="ARBA" id="ARBA00022927"/>
    </source>
</evidence>
<dbReference type="GO" id="GO:0016020">
    <property type="term" value="C:membrane"/>
    <property type="evidence" value="ECO:0007669"/>
    <property type="project" value="UniProtKB-SubCell"/>
</dbReference>
<evidence type="ECO:0000256" key="3">
    <source>
        <dbReference type="ARBA" id="ARBA00022448"/>
    </source>
</evidence>
<dbReference type="PANTHER" id="PTHR12791">
    <property type="entry name" value="GOLGI SNARE BET1-RELATED"/>
    <property type="match status" value="1"/>
</dbReference>
<keyword evidence="6 10" id="KW-1133">Transmembrane helix</keyword>
<name>A0A438MVT0_EXOME</name>
<reference evidence="12 13" key="1">
    <citation type="submission" date="2017-03" db="EMBL/GenBank/DDBJ databases">
        <title>Genomes of endolithic fungi from Antarctica.</title>
        <authorList>
            <person name="Coleine C."/>
            <person name="Masonjones S."/>
            <person name="Stajich J.E."/>
        </authorList>
    </citation>
    <scope>NUCLEOTIDE SEQUENCE [LARGE SCALE GENOMIC DNA]</scope>
    <source>
        <strain evidence="12 13">CCFEE 6314</strain>
    </source>
</reference>
<evidence type="ECO:0000256" key="2">
    <source>
        <dbReference type="ARBA" id="ARBA00004308"/>
    </source>
</evidence>
<dbReference type="Pfam" id="PF05739">
    <property type="entry name" value="SNARE"/>
    <property type="match status" value="1"/>
</dbReference>
<evidence type="ECO:0000313" key="12">
    <source>
        <dbReference type="EMBL" id="RVX67216.1"/>
    </source>
</evidence>
<dbReference type="CDD" id="cd15859">
    <property type="entry name" value="SNARE_SYN8"/>
    <property type="match status" value="1"/>
</dbReference>
<comment type="caution">
    <text evidence="12">The sequence shown here is derived from an EMBL/GenBank/DDBJ whole genome shotgun (WGS) entry which is preliminary data.</text>
</comment>
<dbReference type="AlphaFoldDB" id="A0A438MVT0"/>
<feature type="domain" description="T-SNARE coiled-coil homology" evidence="11">
    <location>
        <begin position="199"/>
        <end position="261"/>
    </location>
</feature>
<dbReference type="EMBL" id="NAJM01000051">
    <property type="protein sequence ID" value="RVX67216.1"/>
    <property type="molecule type" value="Genomic_DNA"/>
</dbReference>
<feature type="region of interest" description="Disordered" evidence="9">
    <location>
        <begin position="75"/>
        <end position="186"/>
    </location>
</feature>
<dbReference type="GO" id="GO:0006896">
    <property type="term" value="P:Golgi to vacuole transport"/>
    <property type="evidence" value="ECO:0007669"/>
    <property type="project" value="UniProtKB-ARBA"/>
</dbReference>
<dbReference type="GO" id="GO:0005768">
    <property type="term" value="C:endosome"/>
    <property type="evidence" value="ECO:0007669"/>
    <property type="project" value="UniProtKB-ARBA"/>
</dbReference>
<protein>
    <recommendedName>
        <fullName evidence="11">t-SNARE coiled-coil homology domain-containing protein</fullName>
    </recommendedName>
</protein>
<evidence type="ECO:0000256" key="7">
    <source>
        <dbReference type="ARBA" id="ARBA00023054"/>
    </source>
</evidence>